<dbReference type="Proteomes" id="UP000224854">
    <property type="component" value="Unassembled WGS sequence"/>
</dbReference>
<dbReference type="OrthoDB" id="4897870at2759"/>
<dbReference type="AlphaFoldDB" id="A0A2C5YJ10"/>
<organism evidence="1 2">
    <name type="scientific">Ophiocordyceps australis</name>
    <dbReference type="NCBI Taxonomy" id="1399860"/>
    <lineage>
        <taxon>Eukaryota</taxon>
        <taxon>Fungi</taxon>
        <taxon>Dikarya</taxon>
        <taxon>Ascomycota</taxon>
        <taxon>Pezizomycotina</taxon>
        <taxon>Sordariomycetes</taxon>
        <taxon>Hypocreomycetidae</taxon>
        <taxon>Hypocreales</taxon>
        <taxon>Ophiocordycipitaceae</taxon>
        <taxon>Ophiocordyceps</taxon>
    </lineage>
</organism>
<protein>
    <submittedName>
        <fullName evidence="1">Uncharacterized protein</fullName>
    </submittedName>
</protein>
<gene>
    <name evidence="1" type="ORF">CDD82_1479</name>
</gene>
<dbReference type="Gene3D" id="2.60.120.560">
    <property type="entry name" value="Exo-inulinase, domain 1"/>
    <property type="match status" value="1"/>
</dbReference>
<reference evidence="1 2" key="1">
    <citation type="submission" date="2017-06" db="EMBL/GenBank/DDBJ databases">
        <title>Ant-infecting Ophiocordyceps genomes reveal a high diversity of potential behavioral manipulation genes and a possible major role for enterotoxins.</title>
        <authorList>
            <person name="De Bekker C."/>
            <person name="Evans H.C."/>
            <person name="Brachmann A."/>
            <person name="Hughes D.P."/>
        </authorList>
    </citation>
    <scope>NUCLEOTIDE SEQUENCE [LARGE SCALE GENOMIC DNA]</scope>
    <source>
        <strain evidence="1 2">1348a</strain>
    </source>
</reference>
<keyword evidence="2" id="KW-1185">Reference proteome</keyword>
<proteinExistence type="predicted"/>
<accession>A0A2C5YJ10</accession>
<comment type="caution">
    <text evidence="1">The sequence shown here is derived from an EMBL/GenBank/DDBJ whole genome shotgun (WGS) entry which is preliminary data.</text>
</comment>
<evidence type="ECO:0000313" key="2">
    <source>
        <dbReference type="Proteomes" id="UP000224854"/>
    </source>
</evidence>
<sequence>MGSSVLATAAPGSKAILNFTSKHNPDTMYGHGIMTEGAKDAHVHDFVFSSNLTFPAKSAPGNAGLVFRVSNPGPGVDEYRGYYAGIEWAGVDSVARLVLGTADNDWRLISAANLGVASKPSFAIKVQAVGSWIKIFVDDWKKPVIRVKNNKYRSGRVGLRTFNVEVKYSNIGLKRIPQLSGKKSAM</sequence>
<name>A0A2C5YJ10_9HYPO</name>
<evidence type="ECO:0000313" key="1">
    <source>
        <dbReference type="EMBL" id="PHH67292.1"/>
    </source>
</evidence>
<dbReference type="EMBL" id="NJEU01001447">
    <property type="protein sequence ID" value="PHH67292.1"/>
    <property type="molecule type" value="Genomic_DNA"/>
</dbReference>